<reference evidence="1" key="1">
    <citation type="submission" date="2015-04" db="UniProtKB">
        <authorList>
            <consortium name="EnsemblPlants"/>
        </authorList>
    </citation>
    <scope>IDENTIFICATION</scope>
</reference>
<reference evidence="1" key="2">
    <citation type="submission" date="2018-05" db="EMBL/GenBank/DDBJ databases">
        <title>OmerRS3 (Oryza meridionalis Reference Sequence Version 3).</title>
        <authorList>
            <person name="Zhang J."/>
            <person name="Kudrna D."/>
            <person name="Lee S."/>
            <person name="Talag J."/>
            <person name="Welchert J."/>
            <person name="Wing R.A."/>
        </authorList>
    </citation>
    <scope>NUCLEOTIDE SEQUENCE [LARGE SCALE GENOMIC DNA]</scope>
    <source>
        <strain evidence="1">cv. OR44</strain>
    </source>
</reference>
<sequence>MSTAGLKSNGQYCHATITTRQRSDGQEGTLAPVAAYIRGNPLALTLSSLPSHPSRRSRSLLLSPSPVLSFELPP</sequence>
<keyword evidence="2" id="KW-1185">Reference proteome</keyword>
<evidence type="ECO:0000313" key="2">
    <source>
        <dbReference type="Proteomes" id="UP000008021"/>
    </source>
</evidence>
<organism evidence="1">
    <name type="scientific">Oryza meridionalis</name>
    <dbReference type="NCBI Taxonomy" id="40149"/>
    <lineage>
        <taxon>Eukaryota</taxon>
        <taxon>Viridiplantae</taxon>
        <taxon>Streptophyta</taxon>
        <taxon>Embryophyta</taxon>
        <taxon>Tracheophyta</taxon>
        <taxon>Spermatophyta</taxon>
        <taxon>Magnoliopsida</taxon>
        <taxon>Liliopsida</taxon>
        <taxon>Poales</taxon>
        <taxon>Poaceae</taxon>
        <taxon>BOP clade</taxon>
        <taxon>Oryzoideae</taxon>
        <taxon>Oryzeae</taxon>
        <taxon>Oryzinae</taxon>
        <taxon>Oryza</taxon>
    </lineage>
</organism>
<dbReference type="EnsemblPlants" id="OMERI03G05440.2">
    <property type="protein sequence ID" value="OMERI03G05440.2"/>
    <property type="gene ID" value="OMERI03G05440"/>
</dbReference>
<name>A0A0E0CW27_9ORYZ</name>
<dbReference type="Proteomes" id="UP000008021">
    <property type="component" value="Chromosome 3"/>
</dbReference>
<protein>
    <submittedName>
        <fullName evidence="1">Uncharacterized protein</fullName>
    </submittedName>
</protein>
<dbReference type="Gramene" id="OMERI03G05440.2">
    <property type="protein sequence ID" value="OMERI03G05440.2"/>
    <property type="gene ID" value="OMERI03G05440"/>
</dbReference>
<dbReference type="HOGENOM" id="CLU_2691919_0_0_1"/>
<accession>A0A0E0CW27</accession>
<dbReference type="AlphaFoldDB" id="A0A0E0CW27"/>
<evidence type="ECO:0000313" key="1">
    <source>
        <dbReference type="EnsemblPlants" id="OMERI03G05440.2"/>
    </source>
</evidence>
<proteinExistence type="predicted"/>